<dbReference type="RefSeq" id="WP_094251902.1">
    <property type="nucleotide sequence ID" value="NZ_JBHLXL010000001.1"/>
</dbReference>
<proteinExistence type="predicted"/>
<evidence type="ECO:0000313" key="2">
    <source>
        <dbReference type="Proteomes" id="UP000215059"/>
    </source>
</evidence>
<dbReference type="OrthoDB" id="2915540at2"/>
<comment type="caution">
    <text evidence="1">The sequence shown here is derived from an EMBL/GenBank/DDBJ whole genome shotgun (WGS) entry which is preliminary data.</text>
</comment>
<dbReference type="InterPro" id="IPR057006">
    <property type="entry name" value="Phage_TAC_19"/>
</dbReference>
<keyword evidence="2" id="KW-1185">Reference proteome</keyword>
<dbReference type="AlphaFoldDB" id="A0A235F9M5"/>
<sequence length="110" mass="12300">MNSLTLTLVIDGEEKKFTSPAFIPGKMFRQASEIALEFEKGSEEPDLDKHIDFVCRVFENKFSHEQFEDGTDSRNLMKTIYGVVHFVVGNVAQASKLLNDGKEEDGGQGN</sequence>
<evidence type="ECO:0008006" key="3">
    <source>
        <dbReference type="Google" id="ProtNLM"/>
    </source>
</evidence>
<accession>A0A235F9M5</accession>
<dbReference type="EMBL" id="NOII01000002">
    <property type="protein sequence ID" value="OYD57869.1"/>
    <property type="molecule type" value="Genomic_DNA"/>
</dbReference>
<protein>
    <recommendedName>
        <fullName evidence="3">Phage protein</fullName>
    </recommendedName>
</protein>
<gene>
    <name evidence="1" type="ORF">CGZ90_08175</name>
</gene>
<dbReference type="Pfam" id="PF23857">
    <property type="entry name" value="Phage_TAC_19"/>
    <property type="match status" value="1"/>
</dbReference>
<dbReference type="NCBIfam" id="NF047360">
    <property type="entry name" value="tail_chap_PVL"/>
    <property type="match status" value="1"/>
</dbReference>
<evidence type="ECO:0000313" key="1">
    <source>
        <dbReference type="EMBL" id="OYD57869.1"/>
    </source>
</evidence>
<dbReference type="Proteomes" id="UP000215059">
    <property type="component" value="Unassembled WGS sequence"/>
</dbReference>
<name>A0A235F9M5_9BACL</name>
<reference evidence="1 2" key="1">
    <citation type="submission" date="2017-07" db="EMBL/GenBank/DDBJ databases">
        <title>Fictibacillus sp. nov. GDSW-R2A3 Genome sequencing and assembly.</title>
        <authorList>
            <person name="Mayilraj S."/>
        </authorList>
    </citation>
    <scope>NUCLEOTIDE SEQUENCE [LARGE SCALE GENOMIC DNA]</scope>
    <source>
        <strain evidence="1 2">GDSW-R2A3</strain>
    </source>
</reference>
<organism evidence="1 2">
    <name type="scientific">Fictibacillus aquaticus</name>
    <dbReference type="NCBI Taxonomy" id="2021314"/>
    <lineage>
        <taxon>Bacteria</taxon>
        <taxon>Bacillati</taxon>
        <taxon>Bacillota</taxon>
        <taxon>Bacilli</taxon>
        <taxon>Bacillales</taxon>
        <taxon>Fictibacillaceae</taxon>
        <taxon>Fictibacillus</taxon>
    </lineage>
</organism>